<evidence type="ECO:0000313" key="1">
    <source>
        <dbReference type="EMBL" id="AQQ55627.1"/>
    </source>
</evidence>
<name>A0A1Q2L6B4_9BACL</name>
<dbReference type="EMBL" id="CP019643">
    <property type="protein sequence ID" value="AQQ55627.1"/>
    <property type="molecule type" value="Genomic_DNA"/>
</dbReference>
<dbReference type="AlphaFoldDB" id="A0A1Q2L6B4"/>
<sequence length="317" mass="35497">MTTMTIDTNRLLTAYNRDVQRFMMNGHTCTSAKKRRLLDTIEQAVLQAGKSFDRLFPAKTKRQAVLDEIVFLLSASGICKVSAGTLADKTGASPRTVASAVKNIKETGQILVGGLADGKNKYIFVLKSHENFPVIMKEVFFIDDAQQNAQQIAYQENPETLGAVSPEGEKSVSNHLNEFNSKQEKTNIQQMVEDDLNNLKETPVEMRQKLEKYTQNKYQLMLFDEIQAFPFPEPVKNAAGILALRAGMDCDQKQVLKSMKILNKIGLNLIDGVEIRSIPAIFSAALANQQPKELEPVIKPARRTPKVAFYDWLTDRS</sequence>
<evidence type="ECO:0000313" key="2">
    <source>
        <dbReference type="Proteomes" id="UP000188184"/>
    </source>
</evidence>
<reference evidence="1 2" key="1">
    <citation type="submission" date="2017-02" db="EMBL/GenBank/DDBJ databases">
        <title>The complete genomic sequence of a novel cold adapted crude oil-degrading bacterium Planococcus qaidamina Y42.</title>
        <authorList>
            <person name="Yang R."/>
        </authorList>
    </citation>
    <scope>NUCLEOTIDE SEQUENCE [LARGE SCALE GENOMIC DNA]</scope>
    <source>
        <strain evidence="1 2">Y42</strain>
        <plasmid evidence="1 2">unnamed3</plasmid>
    </source>
</reference>
<gene>
    <name evidence="1" type="ORF">B0X71_20855</name>
</gene>
<dbReference type="OrthoDB" id="2454014at2"/>
<dbReference type="Proteomes" id="UP000188184">
    <property type="component" value="Plasmid unnamed3"/>
</dbReference>
<accession>A0A1Q2L6B4</accession>
<keyword evidence="1" id="KW-0614">Plasmid</keyword>
<proteinExistence type="predicted"/>
<dbReference type="RefSeq" id="WP_077591465.1">
    <property type="nucleotide sequence ID" value="NZ_CP019643.1"/>
</dbReference>
<geneLocation type="plasmid" evidence="1 2">
    <name>unnamed3</name>
</geneLocation>
<keyword evidence="2" id="KW-1185">Reference proteome</keyword>
<protein>
    <submittedName>
        <fullName evidence="1">Uncharacterized protein</fullName>
    </submittedName>
</protein>
<dbReference type="KEGG" id="pmar:B0X71_20855"/>
<organism evidence="1 2">
    <name type="scientific">Planococcus lenghuensis</name>
    <dbReference type="NCBI Taxonomy" id="2213202"/>
    <lineage>
        <taxon>Bacteria</taxon>
        <taxon>Bacillati</taxon>
        <taxon>Bacillota</taxon>
        <taxon>Bacilli</taxon>
        <taxon>Bacillales</taxon>
        <taxon>Caryophanaceae</taxon>
        <taxon>Planococcus</taxon>
    </lineage>
</organism>